<comment type="caution">
    <text evidence="2">The sequence shown here is derived from an EMBL/GenBank/DDBJ whole genome shotgun (WGS) entry which is preliminary data.</text>
</comment>
<keyword evidence="3" id="KW-1185">Reference proteome</keyword>
<dbReference type="PROSITE" id="PS50943">
    <property type="entry name" value="HTH_CROC1"/>
    <property type="match status" value="1"/>
</dbReference>
<proteinExistence type="predicted"/>
<dbReference type="PANTHER" id="PTHR38431">
    <property type="entry name" value="BLL2305 PROTEIN"/>
    <property type="match status" value="1"/>
</dbReference>
<dbReference type="InterPro" id="IPR010982">
    <property type="entry name" value="Lambda_DNA-bd_dom_sf"/>
</dbReference>
<dbReference type="PANTHER" id="PTHR38431:SF1">
    <property type="entry name" value="BLL2305 PROTEIN"/>
    <property type="match status" value="1"/>
</dbReference>
<name>A0A4R8LU62_9BACL</name>
<evidence type="ECO:0000313" key="3">
    <source>
        <dbReference type="Proteomes" id="UP000294581"/>
    </source>
</evidence>
<organism evidence="2 3">
    <name type="scientific">Alicyclobacillus sacchari</name>
    <dbReference type="NCBI Taxonomy" id="392010"/>
    <lineage>
        <taxon>Bacteria</taxon>
        <taxon>Bacillati</taxon>
        <taxon>Bacillota</taxon>
        <taxon>Bacilli</taxon>
        <taxon>Bacillales</taxon>
        <taxon>Alicyclobacillaceae</taxon>
        <taxon>Alicyclobacillus</taxon>
    </lineage>
</organism>
<evidence type="ECO:0000313" key="2">
    <source>
        <dbReference type="EMBL" id="TDY51184.1"/>
    </source>
</evidence>
<dbReference type="SMART" id="SM00530">
    <property type="entry name" value="HTH_XRE"/>
    <property type="match status" value="1"/>
</dbReference>
<dbReference type="Gene3D" id="1.10.260.40">
    <property type="entry name" value="lambda repressor-like DNA-binding domains"/>
    <property type="match status" value="1"/>
</dbReference>
<dbReference type="Proteomes" id="UP000294581">
    <property type="component" value="Unassembled WGS sequence"/>
</dbReference>
<reference evidence="2 3" key="1">
    <citation type="submission" date="2019-03" db="EMBL/GenBank/DDBJ databases">
        <title>Genomic Encyclopedia of Type Strains, Phase IV (KMG-IV): sequencing the most valuable type-strain genomes for metagenomic binning, comparative biology and taxonomic classification.</title>
        <authorList>
            <person name="Goeker M."/>
        </authorList>
    </citation>
    <scope>NUCLEOTIDE SEQUENCE [LARGE SCALE GENOMIC DNA]</scope>
    <source>
        <strain evidence="2 3">DSM 17974</strain>
    </source>
</reference>
<protein>
    <submittedName>
        <fullName evidence="2">XRE family transcriptional regulator of molybdate metabolism</fullName>
    </submittedName>
</protein>
<dbReference type="RefSeq" id="WP_134158159.1">
    <property type="nucleotide sequence ID" value="NZ_BSUS01000001.1"/>
</dbReference>
<gene>
    <name evidence="2" type="ORF">C7445_101184</name>
</gene>
<dbReference type="Pfam" id="PF13560">
    <property type="entry name" value="HTH_31"/>
    <property type="match status" value="1"/>
</dbReference>
<dbReference type="AlphaFoldDB" id="A0A4R8LU62"/>
<dbReference type="GO" id="GO:0003677">
    <property type="term" value="F:DNA binding"/>
    <property type="evidence" value="ECO:0007669"/>
    <property type="project" value="InterPro"/>
</dbReference>
<dbReference type="InterPro" id="IPR024370">
    <property type="entry name" value="PBP_domain"/>
</dbReference>
<dbReference type="SUPFAM" id="SSF53850">
    <property type="entry name" value="Periplasmic binding protein-like II"/>
    <property type="match status" value="1"/>
</dbReference>
<dbReference type="InterPro" id="IPR001387">
    <property type="entry name" value="Cro/C1-type_HTH"/>
</dbReference>
<accession>A0A4R8LU62</accession>
<dbReference type="CDD" id="cd00093">
    <property type="entry name" value="HTH_XRE"/>
    <property type="match status" value="1"/>
</dbReference>
<dbReference type="Pfam" id="PF12727">
    <property type="entry name" value="PBP_like"/>
    <property type="match status" value="1"/>
</dbReference>
<dbReference type="OrthoDB" id="9805928at2"/>
<sequence length="363" mass="39602">MKYPNRIQQLRQRAGLSRSEMAHQAGITPQALGLIEQGRVSPLTHVALRLAEALGTTVESLFQPPEAESATWRLFAPDVNSTVVGDQMRAVVAHVDGEPIVRSLRRAAFGTPAFAIASPAAVDKARVEWLGDPTQSFTTLFISGCDPALSLVAGWMKQDAPGCQAVHFHATNRQSLAELAAGVTHVAAVHGAEDEVPELLALCSESVLVMELARARMGWVVNQGNPKRWLVTRDFHDGGIRLVNRPEGAGARALIDAEMARQRVRPDHVAGYDREAADHWQVAQAVALGAADLGVAHECVCTVHDVSFVPIRDEITMLLIPRSYLRHPAVQRLCEMLQSDRFRRDLSTAGPYDTEHTGKVITY</sequence>
<dbReference type="SUPFAM" id="SSF47413">
    <property type="entry name" value="lambda repressor-like DNA-binding domains"/>
    <property type="match status" value="1"/>
</dbReference>
<feature type="domain" description="HTH cro/C1-type" evidence="1">
    <location>
        <begin position="7"/>
        <end position="61"/>
    </location>
</feature>
<dbReference type="EMBL" id="SORF01000001">
    <property type="protein sequence ID" value="TDY51184.1"/>
    <property type="molecule type" value="Genomic_DNA"/>
</dbReference>
<evidence type="ECO:0000259" key="1">
    <source>
        <dbReference type="PROSITE" id="PS50943"/>
    </source>
</evidence>